<name>A0A8J8P3R7_HALGN</name>
<keyword evidence="2" id="KW-1185">Reference proteome</keyword>
<dbReference type="EMBL" id="RRYP01000987">
    <property type="protein sequence ID" value="TNV86562.1"/>
    <property type="molecule type" value="Genomic_DNA"/>
</dbReference>
<organism evidence="1 2">
    <name type="scientific">Halteria grandinella</name>
    <dbReference type="NCBI Taxonomy" id="5974"/>
    <lineage>
        <taxon>Eukaryota</taxon>
        <taxon>Sar</taxon>
        <taxon>Alveolata</taxon>
        <taxon>Ciliophora</taxon>
        <taxon>Intramacronucleata</taxon>
        <taxon>Spirotrichea</taxon>
        <taxon>Stichotrichia</taxon>
        <taxon>Sporadotrichida</taxon>
        <taxon>Halteriidae</taxon>
        <taxon>Halteria</taxon>
    </lineage>
</organism>
<accession>A0A8J8P3R7</accession>
<proteinExistence type="predicted"/>
<dbReference type="Proteomes" id="UP000785679">
    <property type="component" value="Unassembled WGS sequence"/>
</dbReference>
<dbReference type="AlphaFoldDB" id="A0A8J8P3R7"/>
<evidence type="ECO:0000313" key="2">
    <source>
        <dbReference type="Proteomes" id="UP000785679"/>
    </source>
</evidence>
<protein>
    <submittedName>
        <fullName evidence="1">Uncharacterized protein</fullName>
    </submittedName>
</protein>
<gene>
    <name evidence="1" type="ORF">FGO68_gene16518</name>
</gene>
<sequence length="116" mass="13497">MKMMRTQSCSLKMMRQARRLSPHHLSESAQTHDRAVCTSKSAIQDSRGLRQTCQTQCSALQMSRQKKQSQELQAEGVNELETRQALRSYKRNQEFVRKPRFLRGLNVVQVTGRQFI</sequence>
<reference evidence="1" key="1">
    <citation type="submission" date="2019-06" db="EMBL/GenBank/DDBJ databases">
        <authorList>
            <person name="Zheng W."/>
        </authorList>
    </citation>
    <scope>NUCLEOTIDE SEQUENCE</scope>
    <source>
        <strain evidence="1">QDHG01</strain>
    </source>
</reference>
<comment type="caution">
    <text evidence="1">The sequence shown here is derived from an EMBL/GenBank/DDBJ whole genome shotgun (WGS) entry which is preliminary data.</text>
</comment>
<evidence type="ECO:0000313" key="1">
    <source>
        <dbReference type="EMBL" id="TNV86562.1"/>
    </source>
</evidence>